<dbReference type="InterPro" id="IPR001789">
    <property type="entry name" value="Sig_transdc_resp-reg_receiver"/>
</dbReference>
<dbReference type="InterPro" id="IPR011006">
    <property type="entry name" value="CheY-like_superfamily"/>
</dbReference>
<dbReference type="PANTHER" id="PTHR44520:SF2">
    <property type="entry name" value="RESPONSE REGULATOR RCP1"/>
    <property type="match status" value="1"/>
</dbReference>
<dbReference type="EMBL" id="CABWLR010000006">
    <property type="protein sequence ID" value="VXC13432.1"/>
    <property type="molecule type" value="Genomic_DNA"/>
</dbReference>
<protein>
    <submittedName>
        <fullName evidence="3">Response regulator</fullName>
    </submittedName>
</protein>
<evidence type="ECO:0000313" key="3">
    <source>
        <dbReference type="EMBL" id="VXC13432.1"/>
    </source>
</evidence>
<accession>A0A653W4V3</accession>
<proteinExistence type="predicted"/>
<dbReference type="RefSeq" id="WP_116768823.1">
    <property type="nucleotide sequence ID" value="NZ_JBNPYH010000001.1"/>
</dbReference>
<dbReference type="AlphaFoldDB" id="A0A653W4V3"/>
<keyword evidence="4" id="KW-1185">Reference proteome</keyword>
<dbReference type="Proteomes" id="UP000430202">
    <property type="component" value="Unassembled WGS sequence"/>
</dbReference>
<keyword evidence="1" id="KW-0597">Phosphoprotein</keyword>
<gene>
    <name evidence="3" type="ORF">MARI151_60132</name>
</gene>
<dbReference type="PROSITE" id="PS50110">
    <property type="entry name" value="RESPONSE_REGULATORY"/>
    <property type="match status" value="1"/>
</dbReference>
<evidence type="ECO:0000259" key="2">
    <source>
        <dbReference type="PROSITE" id="PS50110"/>
    </source>
</evidence>
<evidence type="ECO:0000256" key="1">
    <source>
        <dbReference type="PROSITE-ProRule" id="PRU00169"/>
    </source>
</evidence>
<dbReference type="InterPro" id="IPR052893">
    <property type="entry name" value="TCS_response_regulator"/>
</dbReference>
<dbReference type="GO" id="GO:0000160">
    <property type="term" value="P:phosphorelay signal transduction system"/>
    <property type="evidence" value="ECO:0007669"/>
    <property type="project" value="InterPro"/>
</dbReference>
<dbReference type="PANTHER" id="PTHR44520">
    <property type="entry name" value="RESPONSE REGULATOR RCP1-RELATED"/>
    <property type="match status" value="1"/>
</dbReference>
<feature type="modified residue" description="4-aspartylphosphate" evidence="1">
    <location>
        <position position="65"/>
    </location>
</feature>
<reference evidence="3 4" key="1">
    <citation type="submission" date="2019-10" db="EMBL/GenBank/DDBJ databases">
        <authorList>
            <person name="Karimi E."/>
        </authorList>
    </citation>
    <scope>NUCLEOTIDE SEQUENCE [LARGE SCALE GENOMIC DNA]</scope>
    <source>
        <strain evidence="3">Maribacter sp. 151</strain>
    </source>
</reference>
<dbReference type="Gene3D" id="3.40.50.2300">
    <property type="match status" value="1"/>
</dbReference>
<feature type="domain" description="Response regulatory" evidence="2">
    <location>
        <begin position="9"/>
        <end position="132"/>
    </location>
</feature>
<dbReference type="Pfam" id="PF00072">
    <property type="entry name" value="Response_reg"/>
    <property type="match status" value="1"/>
</dbReference>
<dbReference type="SUPFAM" id="SSF52172">
    <property type="entry name" value="CheY-like"/>
    <property type="match status" value="1"/>
</dbReference>
<organism evidence="3 4">
    <name type="scientific">Maribacter litoralis</name>
    <dbReference type="NCBI Taxonomy" id="2059726"/>
    <lineage>
        <taxon>Bacteria</taxon>
        <taxon>Pseudomonadati</taxon>
        <taxon>Bacteroidota</taxon>
        <taxon>Flavobacteriia</taxon>
        <taxon>Flavobacteriales</taxon>
        <taxon>Flavobacteriaceae</taxon>
        <taxon>Maribacter</taxon>
    </lineage>
</organism>
<evidence type="ECO:0000313" key="4">
    <source>
        <dbReference type="Proteomes" id="UP000430202"/>
    </source>
</evidence>
<dbReference type="OrthoDB" id="7631574at2"/>
<dbReference type="SMART" id="SM00448">
    <property type="entry name" value="REC"/>
    <property type="match status" value="1"/>
</dbReference>
<name>A0A653W4V3_9FLAO</name>
<sequence>MIDYSFFSPLAYADDDEDDRMFFSDAMNEIFPGINMKLFHNGEVLVTYLLSTITNGIVPKIIFLDLNMPIMNGFECLSVLKKNTLLSKIPVVIYSTSSSERDRSKILEMGATRFVTKEMSFKKMLLQLKATMDDLYCNELNSKLI</sequence>